<keyword evidence="3" id="KW-1185">Reference proteome</keyword>
<accession>A0A4Y9LYJ9</accession>
<evidence type="ECO:0000256" key="1">
    <source>
        <dbReference type="SAM" id="MobiDB-lite"/>
    </source>
</evidence>
<proteinExistence type="predicted"/>
<dbReference type="OrthoDB" id="9941674at2"/>
<gene>
    <name evidence="2" type="ORF">E4K65_13890</name>
</gene>
<feature type="region of interest" description="Disordered" evidence="1">
    <location>
        <begin position="39"/>
        <end position="63"/>
    </location>
</feature>
<dbReference type="EMBL" id="SPQT01000006">
    <property type="protein sequence ID" value="TFV47913.1"/>
    <property type="molecule type" value="Genomic_DNA"/>
</dbReference>
<protein>
    <submittedName>
        <fullName evidence="2">Uncharacterized protein</fullName>
    </submittedName>
</protein>
<dbReference type="Proteomes" id="UP000297966">
    <property type="component" value="Unassembled WGS sequence"/>
</dbReference>
<sequence>MLRYVCNNGDLGSVIPAQRRSRCRWRCEAWDATRPMGSLEGCTAEMQPGRRPSRLAEEASTSG</sequence>
<dbReference type="AlphaFoldDB" id="A0A4Y9LYJ9"/>
<organism evidence="2 3">
    <name type="scientific">Bradyrhizobium niftali</name>
    <dbReference type="NCBI Taxonomy" id="2560055"/>
    <lineage>
        <taxon>Bacteria</taxon>
        <taxon>Pseudomonadati</taxon>
        <taxon>Pseudomonadota</taxon>
        <taxon>Alphaproteobacteria</taxon>
        <taxon>Hyphomicrobiales</taxon>
        <taxon>Nitrobacteraceae</taxon>
        <taxon>Bradyrhizobium</taxon>
    </lineage>
</organism>
<name>A0A4Y9LYJ9_9BRAD</name>
<evidence type="ECO:0000313" key="3">
    <source>
        <dbReference type="Proteomes" id="UP000297966"/>
    </source>
</evidence>
<reference evidence="2 3" key="1">
    <citation type="submission" date="2019-03" db="EMBL/GenBank/DDBJ databases">
        <title>Bradyrhizobium diversity isolated from nodules of Chamaecrista fasciculata.</title>
        <authorList>
            <person name="Klepa M.S."/>
            <person name="Urquiaga M.O."/>
            <person name="Hungria M."/>
            <person name="Delamuta J.R."/>
        </authorList>
    </citation>
    <scope>NUCLEOTIDE SEQUENCE [LARGE SCALE GENOMIC DNA]</scope>
    <source>
        <strain evidence="2 3">CNPSo 3448</strain>
    </source>
</reference>
<comment type="caution">
    <text evidence="2">The sequence shown here is derived from an EMBL/GenBank/DDBJ whole genome shotgun (WGS) entry which is preliminary data.</text>
</comment>
<evidence type="ECO:0000313" key="2">
    <source>
        <dbReference type="EMBL" id="TFV47913.1"/>
    </source>
</evidence>